<protein>
    <submittedName>
        <fullName evidence="1">Uncharacterized protein</fullName>
    </submittedName>
</protein>
<proteinExistence type="predicted"/>
<comment type="caution">
    <text evidence="1">The sequence shown here is derived from an EMBL/GenBank/DDBJ whole genome shotgun (WGS) entry which is preliminary data.</text>
</comment>
<sequence>MTAYQVDPQALKLAADGINHSIDELKSIGIVETAEVGRGFENLKLTGMEIGHPDLQGVLDEFCERWGWGVRAMIQDGNQFAERLNLSAGLYHDQEQYVSGVAKDVYSAAMGNPNLTQEEVEGRSWGDTLKDNAVTQFANADYSARSFEAAALHSDATWKNTGADLLESRIALGHPNLAHDPEHAARLKQEAQQENAAYQQMTRGAH</sequence>
<evidence type="ECO:0000313" key="1">
    <source>
        <dbReference type="EMBL" id="GAA4845860.1"/>
    </source>
</evidence>
<organism evidence="1 2">
    <name type="scientific">Kitasatospora terrestris</name>
    <dbReference type="NCBI Taxonomy" id="258051"/>
    <lineage>
        <taxon>Bacteria</taxon>
        <taxon>Bacillati</taxon>
        <taxon>Actinomycetota</taxon>
        <taxon>Actinomycetes</taxon>
        <taxon>Kitasatosporales</taxon>
        <taxon>Streptomycetaceae</taxon>
        <taxon>Kitasatospora</taxon>
    </lineage>
</organism>
<dbReference type="RefSeq" id="WP_345696700.1">
    <property type="nucleotide sequence ID" value="NZ_BAABIS010000001.1"/>
</dbReference>
<dbReference type="EMBL" id="BAABIS010000001">
    <property type="protein sequence ID" value="GAA4845860.1"/>
    <property type="molecule type" value="Genomic_DNA"/>
</dbReference>
<accession>A0ABP9DH97</accession>
<dbReference type="Proteomes" id="UP001501752">
    <property type="component" value="Unassembled WGS sequence"/>
</dbReference>
<reference evidence="2" key="1">
    <citation type="journal article" date="2019" name="Int. J. Syst. Evol. Microbiol.">
        <title>The Global Catalogue of Microorganisms (GCM) 10K type strain sequencing project: providing services to taxonomists for standard genome sequencing and annotation.</title>
        <authorList>
            <consortium name="The Broad Institute Genomics Platform"/>
            <consortium name="The Broad Institute Genome Sequencing Center for Infectious Disease"/>
            <person name="Wu L."/>
            <person name="Ma J."/>
        </authorList>
    </citation>
    <scope>NUCLEOTIDE SEQUENCE [LARGE SCALE GENOMIC DNA]</scope>
    <source>
        <strain evidence="2">JCM 13006</strain>
    </source>
</reference>
<keyword evidence="2" id="KW-1185">Reference proteome</keyword>
<name>A0ABP9DH97_9ACTN</name>
<gene>
    <name evidence="1" type="ORF">GCM10023235_23040</name>
</gene>
<evidence type="ECO:0000313" key="2">
    <source>
        <dbReference type="Proteomes" id="UP001501752"/>
    </source>
</evidence>